<evidence type="ECO:0000313" key="1">
    <source>
        <dbReference type="EMBL" id="QIK63584.1"/>
    </source>
</evidence>
<dbReference type="AlphaFoldDB" id="A0A6G7XG57"/>
<organism evidence="1 2">
    <name type="scientific">Leucobacter viscericola</name>
    <dbReference type="NCBI Taxonomy" id="2714935"/>
    <lineage>
        <taxon>Bacteria</taxon>
        <taxon>Bacillati</taxon>
        <taxon>Actinomycetota</taxon>
        <taxon>Actinomycetes</taxon>
        <taxon>Micrococcales</taxon>
        <taxon>Microbacteriaceae</taxon>
        <taxon>Leucobacter</taxon>
    </lineage>
</organism>
<sequence length="95" mass="10090">MDYSTAGGVARKPGVGIVRVSLWNPRFIAGLLAWARPVAVGEAELAASAVRSRSCGSVSRLQFAAEPAFHHRSRVSTPSLRFTAEPAVDRRACGP</sequence>
<protein>
    <submittedName>
        <fullName evidence="1">Uncharacterized protein</fullName>
    </submittedName>
</protein>
<proteinExistence type="predicted"/>
<dbReference type="EMBL" id="CP049863">
    <property type="protein sequence ID" value="QIK63584.1"/>
    <property type="molecule type" value="Genomic_DNA"/>
</dbReference>
<gene>
    <name evidence="1" type="ORF">G7068_10545</name>
</gene>
<name>A0A6G7XG57_9MICO</name>
<evidence type="ECO:0000313" key="2">
    <source>
        <dbReference type="Proteomes" id="UP000502677"/>
    </source>
</evidence>
<dbReference type="KEGG" id="lvi:G7068_10545"/>
<accession>A0A6G7XG57</accession>
<reference evidence="1 2" key="1">
    <citation type="submission" date="2020-03" db="EMBL/GenBank/DDBJ databases">
        <title>Leucobacter sp. nov., isolated from beetles.</title>
        <authorList>
            <person name="Hyun D.-W."/>
            <person name="Bae J.-W."/>
        </authorList>
    </citation>
    <scope>NUCLEOTIDE SEQUENCE [LARGE SCALE GENOMIC DNA]</scope>
    <source>
        <strain evidence="1 2">HDW9C</strain>
    </source>
</reference>
<keyword evidence="2" id="KW-1185">Reference proteome</keyword>
<dbReference type="Proteomes" id="UP000502677">
    <property type="component" value="Chromosome"/>
</dbReference>
<dbReference type="RefSeq" id="WP_166291847.1">
    <property type="nucleotide sequence ID" value="NZ_CP049863.1"/>
</dbReference>